<feature type="compositionally biased region" description="Polar residues" evidence="1">
    <location>
        <begin position="10"/>
        <end position="19"/>
    </location>
</feature>
<name>A0ABR9H173_9BACT</name>
<organism evidence="2 3">
    <name type="scientific">Desulfomicrobium macestii</name>
    <dbReference type="NCBI Taxonomy" id="90731"/>
    <lineage>
        <taxon>Bacteria</taxon>
        <taxon>Pseudomonadati</taxon>
        <taxon>Thermodesulfobacteriota</taxon>
        <taxon>Desulfovibrionia</taxon>
        <taxon>Desulfovibrionales</taxon>
        <taxon>Desulfomicrobiaceae</taxon>
        <taxon>Desulfomicrobium</taxon>
    </lineage>
</organism>
<gene>
    <name evidence="2" type="ORF">H4684_001081</name>
</gene>
<evidence type="ECO:0000313" key="3">
    <source>
        <dbReference type="Proteomes" id="UP000639010"/>
    </source>
</evidence>
<accession>A0ABR9H173</accession>
<dbReference type="Proteomes" id="UP000639010">
    <property type="component" value="Unassembled WGS sequence"/>
</dbReference>
<evidence type="ECO:0000256" key="1">
    <source>
        <dbReference type="SAM" id="MobiDB-lite"/>
    </source>
</evidence>
<proteinExistence type="predicted"/>
<evidence type="ECO:0000313" key="2">
    <source>
        <dbReference type="EMBL" id="MBE1424449.1"/>
    </source>
</evidence>
<comment type="caution">
    <text evidence="2">The sequence shown here is derived from an EMBL/GenBank/DDBJ whole genome shotgun (WGS) entry which is preliminary data.</text>
</comment>
<feature type="region of interest" description="Disordered" evidence="1">
    <location>
        <begin position="1"/>
        <end position="71"/>
    </location>
</feature>
<sequence>MAKRPFQAAIGSTDSNNPYGRQYRRSLLKTRKGLDHPAQPLPGASILTCPARDSQPFPRSPEPAPRPSFPRLGHLANCSILSLSCIENDHPGSRPKNPQSKRDDSETNDDFLEQSSDSIYKLFQYVRSDADRPLSSRSLMPRCAKAPDAKFHCTRIKYATHGAVTTNAEQQPKAPPFRQIFR</sequence>
<feature type="region of interest" description="Disordered" evidence="1">
    <location>
        <begin position="87"/>
        <end position="113"/>
    </location>
</feature>
<keyword evidence="3" id="KW-1185">Reference proteome</keyword>
<feature type="compositionally biased region" description="Pro residues" evidence="1">
    <location>
        <begin position="58"/>
        <end position="68"/>
    </location>
</feature>
<feature type="compositionally biased region" description="Basic residues" evidence="1">
    <location>
        <begin position="22"/>
        <end position="31"/>
    </location>
</feature>
<reference evidence="2 3" key="1">
    <citation type="submission" date="2020-10" db="EMBL/GenBank/DDBJ databases">
        <title>Genomic Encyclopedia of Type Strains, Phase IV (KMG-IV): sequencing the most valuable type-strain genomes for metagenomic binning, comparative biology and taxonomic classification.</title>
        <authorList>
            <person name="Goeker M."/>
        </authorList>
    </citation>
    <scope>NUCLEOTIDE SEQUENCE [LARGE SCALE GENOMIC DNA]</scope>
    <source>
        <strain evidence="2 3">DSM 4194</strain>
    </source>
</reference>
<protein>
    <submittedName>
        <fullName evidence="2">Uncharacterized protein</fullName>
    </submittedName>
</protein>
<dbReference type="EMBL" id="JADBGG010000006">
    <property type="protein sequence ID" value="MBE1424449.1"/>
    <property type="molecule type" value="Genomic_DNA"/>
</dbReference>